<name>A0A842A4U8_9LIST</name>
<dbReference type="GO" id="GO:0015074">
    <property type="term" value="P:DNA integration"/>
    <property type="evidence" value="ECO:0007669"/>
    <property type="project" value="InterPro"/>
</dbReference>
<evidence type="ECO:0000259" key="2">
    <source>
        <dbReference type="PROSITE" id="PS51898"/>
    </source>
</evidence>
<organism evidence="3 4">
    <name type="scientific">Listeria booriae</name>
    <dbReference type="NCBI Taxonomy" id="1552123"/>
    <lineage>
        <taxon>Bacteria</taxon>
        <taxon>Bacillati</taxon>
        <taxon>Bacillota</taxon>
        <taxon>Bacilli</taxon>
        <taxon>Bacillales</taxon>
        <taxon>Listeriaceae</taxon>
        <taxon>Listeria</taxon>
    </lineage>
</organism>
<reference evidence="3 4" key="1">
    <citation type="submission" date="2020-03" db="EMBL/GenBank/DDBJ databases">
        <title>Soil Listeria distribution.</title>
        <authorList>
            <person name="Liao J."/>
            <person name="Wiedmann M."/>
        </authorList>
    </citation>
    <scope>NUCLEOTIDE SEQUENCE [LARGE SCALE GENOMIC DNA]</scope>
    <source>
        <strain evidence="3 4">FSL L7-1427</strain>
    </source>
</reference>
<evidence type="ECO:0000313" key="3">
    <source>
        <dbReference type="EMBL" id="MBC1567202.1"/>
    </source>
</evidence>
<dbReference type="GO" id="GO:0003677">
    <property type="term" value="F:DNA binding"/>
    <property type="evidence" value="ECO:0007669"/>
    <property type="project" value="InterPro"/>
</dbReference>
<gene>
    <name evidence="3" type="ORF">HB907_17470</name>
</gene>
<evidence type="ECO:0000256" key="1">
    <source>
        <dbReference type="ARBA" id="ARBA00023172"/>
    </source>
</evidence>
<dbReference type="Pfam" id="PF00589">
    <property type="entry name" value="Phage_integrase"/>
    <property type="match status" value="1"/>
</dbReference>
<dbReference type="InterPro" id="IPR013762">
    <property type="entry name" value="Integrase-like_cat_sf"/>
</dbReference>
<feature type="domain" description="Tyr recombinase" evidence="2">
    <location>
        <begin position="1"/>
        <end position="197"/>
    </location>
</feature>
<accession>A0A842A4U8</accession>
<dbReference type="SUPFAM" id="SSF56349">
    <property type="entry name" value="DNA breaking-rejoining enzymes"/>
    <property type="match status" value="1"/>
</dbReference>
<dbReference type="Gene3D" id="1.10.443.10">
    <property type="entry name" value="Intergrase catalytic core"/>
    <property type="match status" value="1"/>
</dbReference>
<dbReference type="Proteomes" id="UP000586951">
    <property type="component" value="Unassembled WGS sequence"/>
</dbReference>
<dbReference type="InterPro" id="IPR011010">
    <property type="entry name" value="DNA_brk_join_enz"/>
</dbReference>
<evidence type="ECO:0000313" key="4">
    <source>
        <dbReference type="Proteomes" id="UP000586951"/>
    </source>
</evidence>
<dbReference type="EMBL" id="JAARRU010000010">
    <property type="protein sequence ID" value="MBC1567202.1"/>
    <property type="molecule type" value="Genomic_DNA"/>
</dbReference>
<dbReference type="PANTHER" id="PTHR30349">
    <property type="entry name" value="PHAGE INTEGRASE-RELATED"/>
    <property type="match status" value="1"/>
</dbReference>
<proteinExistence type="predicted"/>
<dbReference type="InterPro" id="IPR050090">
    <property type="entry name" value="Tyrosine_recombinase_XerCD"/>
</dbReference>
<dbReference type="RefSeq" id="WP_185419035.1">
    <property type="nucleotide sequence ID" value="NZ_JAARRU010000010.1"/>
</dbReference>
<dbReference type="PROSITE" id="PS51898">
    <property type="entry name" value="TYR_RECOMBINASE"/>
    <property type="match status" value="1"/>
</dbReference>
<dbReference type="PANTHER" id="PTHR30349:SF82">
    <property type="entry name" value="INTEGRASE_RECOMBINASE YOEC-RELATED"/>
    <property type="match status" value="1"/>
</dbReference>
<keyword evidence="1" id="KW-0233">DNA recombination</keyword>
<protein>
    <submittedName>
        <fullName evidence="3">Tyrosine-type recombinase/integrase</fullName>
    </submittedName>
</protein>
<dbReference type="InterPro" id="IPR002104">
    <property type="entry name" value="Integrase_catalytic"/>
</dbReference>
<dbReference type="GO" id="GO:0006310">
    <property type="term" value="P:DNA recombination"/>
    <property type="evidence" value="ECO:0007669"/>
    <property type="project" value="UniProtKB-KW"/>
</dbReference>
<dbReference type="AlphaFoldDB" id="A0A842A4U8"/>
<sequence>MNEVDPIKDIAKIELMKLILVKGKYGKRNLLLFSIGINTAYRISDLISLKLSDVLEVSRKKIRTKDRLVMKEKKTGKANSIILTKKLQKDIVTFVEEQYPAWYATQDLDHYLFVSRKHSEGEQPISRRQVWSIISDAASKAGLKNIGPHSMRKTFGYHLYKNGTSIELIQDLLNHSSAKITLRYIGITQEDKDQAVSSLGL</sequence>
<comment type="caution">
    <text evidence="3">The sequence shown here is derived from an EMBL/GenBank/DDBJ whole genome shotgun (WGS) entry which is preliminary data.</text>
</comment>